<keyword evidence="6 11" id="KW-0067">ATP-binding</keyword>
<proteinExistence type="inferred from homology"/>
<dbReference type="PROSITE" id="PS51456">
    <property type="entry name" value="MYOSIN_MOTOR"/>
    <property type="match status" value="1"/>
</dbReference>
<comment type="similarity">
    <text evidence="11">Belongs to the TRAFAC class myosin-kinesin ATPase superfamily. Myosin family.</text>
</comment>
<keyword evidence="7 11" id="KW-0518">Myosin</keyword>
<dbReference type="GO" id="GO:0005524">
    <property type="term" value="F:ATP binding"/>
    <property type="evidence" value="ECO:0007669"/>
    <property type="project" value="UniProtKB-UniRule"/>
</dbReference>
<organism evidence="13 14">
    <name type="scientific">Rotaria magnacalcarata</name>
    <dbReference type="NCBI Taxonomy" id="392030"/>
    <lineage>
        <taxon>Eukaryota</taxon>
        <taxon>Metazoa</taxon>
        <taxon>Spiralia</taxon>
        <taxon>Gnathifera</taxon>
        <taxon>Rotifera</taxon>
        <taxon>Eurotatoria</taxon>
        <taxon>Bdelloidea</taxon>
        <taxon>Philodinida</taxon>
        <taxon>Philodinidae</taxon>
        <taxon>Rotaria</taxon>
    </lineage>
</organism>
<dbReference type="GO" id="GO:0000146">
    <property type="term" value="F:microfilament motor activity"/>
    <property type="evidence" value="ECO:0007669"/>
    <property type="project" value="TreeGrafter"/>
</dbReference>
<dbReference type="PANTHER" id="PTHR46256:SF3">
    <property type="entry name" value="MYOSIN MOTOR DOMAIN-CONTAINING PROTEIN"/>
    <property type="match status" value="1"/>
</dbReference>
<comment type="caution">
    <text evidence="11">Lacks conserved residue(s) required for the propagation of feature annotation.</text>
</comment>
<dbReference type="PRINTS" id="PR00193">
    <property type="entry name" value="MYOSINHEAVY"/>
</dbReference>
<evidence type="ECO:0000256" key="1">
    <source>
        <dbReference type="ARBA" id="ARBA00004245"/>
    </source>
</evidence>
<keyword evidence="9" id="KW-0206">Cytoskeleton</keyword>
<evidence type="ECO:0000313" key="14">
    <source>
        <dbReference type="Proteomes" id="UP000681967"/>
    </source>
</evidence>
<evidence type="ECO:0000256" key="4">
    <source>
        <dbReference type="ARBA" id="ARBA00022737"/>
    </source>
</evidence>
<evidence type="ECO:0000256" key="2">
    <source>
        <dbReference type="ARBA" id="ARBA00004316"/>
    </source>
</evidence>
<name>A0A8S2YHG7_9BILA</name>
<dbReference type="Gene3D" id="3.40.850.10">
    <property type="entry name" value="Kinesin motor domain"/>
    <property type="match status" value="1"/>
</dbReference>
<protein>
    <recommendedName>
        <fullName evidence="12">Myosin motor domain-containing protein</fullName>
    </recommendedName>
</protein>
<evidence type="ECO:0000256" key="10">
    <source>
        <dbReference type="ARBA" id="ARBA00023273"/>
    </source>
</evidence>
<keyword evidence="5 11" id="KW-0547">Nucleotide-binding</keyword>
<evidence type="ECO:0000256" key="11">
    <source>
        <dbReference type="PROSITE-ProRule" id="PRU00782"/>
    </source>
</evidence>
<dbReference type="InterPro" id="IPR052409">
    <property type="entry name" value="Myosin-III_kinase_activity"/>
</dbReference>
<comment type="subcellular location">
    <subcellularLocation>
        <location evidence="2">Cell projection</location>
    </subcellularLocation>
    <subcellularLocation>
        <location evidence="1">Cytoplasm</location>
        <location evidence="1">Cytoskeleton</location>
    </subcellularLocation>
</comment>
<dbReference type="InterPro" id="IPR027417">
    <property type="entry name" value="P-loop_NTPase"/>
</dbReference>
<sequence>MVIKVGSGEIDDLSTLTVLDKESLLRELRARYKKGIIYTYIGDVLIAINPFKQLNIYEKQQHDLYKYVQYRNQLVPHLFWIADQAYRKLCLSKTSQCIAVSGESGAGKTESTKLIVSHIIHCSGDAGDRELQNRIIETSPLLEAFGNAQTCMNQNSSRFGKYLQLDFTDTGRIIGGMMVLLFLFKMK</sequence>
<accession>A0A8S2YHG7</accession>
<dbReference type="SUPFAM" id="SSF52540">
    <property type="entry name" value="P-loop containing nucleoside triphosphate hydrolases"/>
    <property type="match status" value="1"/>
</dbReference>
<evidence type="ECO:0000256" key="5">
    <source>
        <dbReference type="ARBA" id="ARBA00022741"/>
    </source>
</evidence>
<evidence type="ECO:0000256" key="8">
    <source>
        <dbReference type="ARBA" id="ARBA00023175"/>
    </source>
</evidence>
<comment type="caution">
    <text evidence="13">The sequence shown here is derived from an EMBL/GenBank/DDBJ whole genome shotgun (WGS) entry which is preliminary data.</text>
</comment>
<dbReference type="AlphaFoldDB" id="A0A8S2YHG7"/>
<evidence type="ECO:0000256" key="9">
    <source>
        <dbReference type="ARBA" id="ARBA00023212"/>
    </source>
</evidence>
<evidence type="ECO:0000256" key="7">
    <source>
        <dbReference type="ARBA" id="ARBA00023123"/>
    </source>
</evidence>
<dbReference type="GO" id="GO:0016459">
    <property type="term" value="C:myosin complex"/>
    <property type="evidence" value="ECO:0007669"/>
    <property type="project" value="UniProtKB-KW"/>
</dbReference>
<keyword evidence="8 11" id="KW-0505">Motor protein</keyword>
<dbReference type="Proteomes" id="UP000681967">
    <property type="component" value="Unassembled WGS sequence"/>
</dbReference>
<dbReference type="GO" id="GO:0042995">
    <property type="term" value="C:cell projection"/>
    <property type="evidence" value="ECO:0007669"/>
    <property type="project" value="UniProtKB-SubCell"/>
</dbReference>
<dbReference type="PANTHER" id="PTHR46256">
    <property type="entry name" value="AGAP011099-PA"/>
    <property type="match status" value="1"/>
</dbReference>
<evidence type="ECO:0000313" key="13">
    <source>
        <dbReference type="EMBL" id="CAF4562802.1"/>
    </source>
</evidence>
<dbReference type="Pfam" id="PF00063">
    <property type="entry name" value="Myosin_head"/>
    <property type="match status" value="1"/>
</dbReference>
<dbReference type="SMART" id="SM00242">
    <property type="entry name" value="MYSc"/>
    <property type="match status" value="1"/>
</dbReference>
<keyword evidence="3" id="KW-0963">Cytoplasm</keyword>
<keyword evidence="10" id="KW-0966">Cell projection</keyword>
<feature type="binding site" evidence="11">
    <location>
        <begin position="102"/>
        <end position="109"/>
    </location>
    <ligand>
        <name>ATP</name>
        <dbReference type="ChEBI" id="CHEBI:30616"/>
    </ligand>
</feature>
<dbReference type="GO" id="GO:0030832">
    <property type="term" value="P:regulation of actin filament length"/>
    <property type="evidence" value="ECO:0007669"/>
    <property type="project" value="TreeGrafter"/>
</dbReference>
<dbReference type="EMBL" id="CAJOBH010090498">
    <property type="protein sequence ID" value="CAF4562802.1"/>
    <property type="molecule type" value="Genomic_DNA"/>
</dbReference>
<dbReference type="InterPro" id="IPR001609">
    <property type="entry name" value="Myosin_head_motor_dom-like"/>
</dbReference>
<evidence type="ECO:0000256" key="6">
    <source>
        <dbReference type="ARBA" id="ARBA00022840"/>
    </source>
</evidence>
<evidence type="ECO:0000259" key="12">
    <source>
        <dbReference type="PROSITE" id="PS51456"/>
    </source>
</evidence>
<evidence type="ECO:0000256" key="3">
    <source>
        <dbReference type="ARBA" id="ARBA00022490"/>
    </source>
</evidence>
<keyword evidence="11" id="KW-0009">Actin-binding</keyword>
<dbReference type="GO" id="GO:0003779">
    <property type="term" value="F:actin binding"/>
    <property type="evidence" value="ECO:0007669"/>
    <property type="project" value="UniProtKB-KW"/>
</dbReference>
<feature type="domain" description="Myosin motor" evidence="12">
    <location>
        <begin position="8"/>
        <end position="187"/>
    </location>
</feature>
<keyword evidence="4" id="KW-0677">Repeat</keyword>
<dbReference type="GO" id="GO:0004674">
    <property type="term" value="F:protein serine/threonine kinase activity"/>
    <property type="evidence" value="ECO:0007669"/>
    <property type="project" value="TreeGrafter"/>
</dbReference>
<gene>
    <name evidence="13" type="ORF">BYL167_LOCUS38581</name>
</gene>
<dbReference type="InterPro" id="IPR036961">
    <property type="entry name" value="Kinesin_motor_dom_sf"/>
</dbReference>
<reference evidence="13" key="1">
    <citation type="submission" date="2021-02" db="EMBL/GenBank/DDBJ databases">
        <authorList>
            <person name="Nowell W R."/>
        </authorList>
    </citation>
    <scope>NUCLEOTIDE SEQUENCE</scope>
</reference>